<gene>
    <name evidence="3" type="ORF">AUF17_11930</name>
    <name evidence="2" type="ORF">P7D79_00310</name>
</gene>
<reference evidence="2 5" key="2">
    <citation type="submission" date="2023-03" db="EMBL/GenBank/DDBJ databases">
        <authorList>
            <person name="Shen W."/>
            <person name="Cai J."/>
        </authorList>
    </citation>
    <scope>NUCLEOTIDE SEQUENCE [LARGE SCALE GENOMIC DNA]</scope>
    <source>
        <strain evidence="2 5">Y2</strain>
    </source>
</reference>
<comment type="caution">
    <text evidence="3">The sequence shown here is derived from an EMBL/GenBank/DDBJ whole genome shotgun (WGS) entry which is preliminary data.</text>
</comment>
<proteinExistence type="predicted"/>
<dbReference type="PANTHER" id="PTHR36444">
    <property type="entry name" value="TRANSCRIPTIONAL REGULATOR PROTEIN YOBU-RELATED"/>
    <property type="match status" value="1"/>
</dbReference>
<dbReference type="PANTHER" id="PTHR36444:SF3">
    <property type="entry name" value="TRANSCRIPTIONAL ACTIVATOR, PUTATIVE-RELATED"/>
    <property type="match status" value="1"/>
</dbReference>
<evidence type="ECO:0000313" key="4">
    <source>
        <dbReference type="Proteomes" id="UP000316316"/>
    </source>
</evidence>
<evidence type="ECO:0000313" key="5">
    <source>
        <dbReference type="Proteomes" id="UP001264335"/>
    </source>
</evidence>
<sequence>MDYRIVELEGFKLAGVKMSSTNENQQGMKDCEAFWNQFISGNKQEAVAPLINREPFGVIGASFYNVDPEDSKKFDYYIAAATTAATPDGMEEVEVPANTWAVFPCTGKTSGTTQIEIVTKWGPESEEYELLNSGYMTGEMTSGGPDLEVYTQGEEMEIWVPVRKK</sequence>
<protein>
    <submittedName>
        <fullName evidence="3">AraC family transcriptional regulator</fullName>
    </submittedName>
    <submittedName>
        <fullName evidence="2">Effector binding domain-containing protein</fullName>
    </submittedName>
</protein>
<evidence type="ECO:0000313" key="2">
    <source>
        <dbReference type="EMBL" id="MDT2512659.1"/>
    </source>
</evidence>
<dbReference type="EMBL" id="PDXQ01000001">
    <property type="protein sequence ID" value="TRZ34758.1"/>
    <property type="molecule type" value="Genomic_DNA"/>
</dbReference>
<dbReference type="SMART" id="SM00871">
    <property type="entry name" value="AraC_E_bind"/>
    <property type="match status" value="1"/>
</dbReference>
<dbReference type="RefSeq" id="WP_102872319.1">
    <property type="nucleotide sequence ID" value="NZ_CABGUH010000010.1"/>
</dbReference>
<dbReference type="AlphaFoldDB" id="A0A2N8Q1K0"/>
<accession>A0A2N8Q1K0</accession>
<dbReference type="InterPro" id="IPR010499">
    <property type="entry name" value="AraC_E-bd"/>
</dbReference>
<dbReference type="InterPro" id="IPR011256">
    <property type="entry name" value="Reg_factor_effector_dom_sf"/>
</dbReference>
<dbReference type="EMBL" id="JARPWY010000001">
    <property type="protein sequence ID" value="MDT2512659.1"/>
    <property type="molecule type" value="Genomic_DNA"/>
</dbReference>
<evidence type="ECO:0000259" key="1">
    <source>
        <dbReference type="SMART" id="SM00871"/>
    </source>
</evidence>
<dbReference type="InterPro" id="IPR053182">
    <property type="entry name" value="YobU-like_regulator"/>
</dbReference>
<name>A0A2N8Q1K0_ENTAV</name>
<evidence type="ECO:0000313" key="3">
    <source>
        <dbReference type="EMBL" id="TRZ34758.1"/>
    </source>
</evidence>
<dbReference type="InterPro" id="IPR029441">
    <property type="entry name" value="Cass2"/>
</dbReference>
<organism evidence="3 4">
    <name type="scientific">Enterococcus avium</name>
    <name type="common">Streptococcus avium</name>
    <dbReference type="NCBI Taxonomy" id="33945"/>
    <lineage>
        <taxon>Bacteria</taxon>
        <taxon>Bacillati</taxon>
        <taxon>Bacillota</taxon>
        <taxon>Bacilli</taxon>
        <taxon>Lactobacillales</taxon>
        <taxon>Enterococcaceae</taxon>
        <taxon>Enterococcus</taxon>
    </lineage>
</organism>
<dbReference type="SUPFAM" id="SSF55136">
    <property type="entry name" value="Probable bacterial effector-binding domain"/>
    <property type="match status" value="1"/>
</dbReference>
<dbReference type="Pfam" id="PF14526">
    <property type="entry name" value="Cass2"/>
    <property type="match status" value="1"/>
</dbReference>
<dbReference type="Gene3D" id="3.20.80.10">
    <property type="entry name" value="Regulatory factor, effector binding domain"/>
    <property type="match status" value="1"/>
</dbReference>
<feature type="domain" description="AraC effector-binding" evidence="1">
    <location>
        <begin position="1"/>
        <end position="163"/>
    </location>
</feature>
<dbReference type="Proteomes" id="UP000316316">
    <property type="component" value="Unassembled WGS sequence"/>
</dbReference>
<dbReference type="Proteomes" id="UP001264335">
    <property type="component" value="Unassembled WGS sequence"/>
</dbReference>
<reference evidence="3 4" key="1">
    <citation type="submission" date="2017-10" db="EMBL/GenBank/DDBJ databases">
        <title>FDA dAtabase for Regulatory Grade micrObial Sequences (FDA-ARGOS): Supporting development and validation of Infectious Disease Dx tests.</title>
        <authorList>
            <person name="Campos J."/>
            <person name="Goldberg B."/>
            <person name="Tallon L.J."/>
            <person name="Sadzewicz L."/>
            <person name="Sengamalay N."/>
            <person name="Ott S."/>
            <person name="Godinez A."/>
            <person name="Nagaraj S."/>
            <person name="Vyas G."/>
            <person name="Aluvathingal J."/>
            <person name="Nadendla S."/>
            <person name="Geyer C."/>
            <person name="Nandy P."/>
            <person name="Hobson J."/>
            <person name="Sichtig H."/>
        </authorList>
    </citation>
    <scope>NUCLEOTIDE SEQUENCE [LARGE SCALE GENOMIC DNA]</scope>
    <source>
        <strain evidence="3 4">FDAARGOS_185</strain>
    </source>
</reference>